<dbReference type="InterPro" id="IPR032710">
    <property type="entry name" value="NTF2-like_dom_sf"/>
</dbReference>
<reference evidence="3" key="1">
    <citation type="submission" date="2016-10" db="EMBL/GenBank/DDBJ databases">
        <authorList>
            <person name="Varghese N."/>
            <person name="Submissions S."/>
        </authorList>
    </citation>
    <scope>NUCLEOTIDE SEQUENCE [LARGE SCALE GENOMIC DNA]</scope>
    <source>
        <strain evidence="3">CGMCC 4.3568</strain>
    </source>
</reference>
<name>A0A1I1AZH9_9PSEU</name>
<dbReference type="Pfam" id="PF12680">
    <property type="entry name" value="SnoaL_2"/>
    <property type="match status" value="1"/>
</dbReference>
<dbReference type="STRING" id="490629.SAMN05216266_111104"/>
<dbReference type="Gene3D" id="3.10.450.50">
    <property type="match status" value="1"/>
</dbReference>
<evidence type="ECO:0000313" key="3">
    <source>
        <dbReference type="Proteomes" id="UP000243799"/>
    </source>
</evidence>
<dbReference type="RefSeq" id="WP_245788454.1">
    <property type="nucleotide sequence ID" value="NZ_FOKG01000011.1"/>
</dbReference>
<sequence length="170" mass="19320">MSVVTDWPALHEHVIERFAAGWSDPHPHAWDDLLAEDVELTQPLLRHGRGRALWHEEALRLLAFLPDLRGEVLSWAARKDIVFIDLRLSGTAGGARLSVRACDQLTITTSGRIARRDSRFDPRPVMGTLMRHPSTWWPWWRSGIGPLTARRALLTSRPGAVADRRSQELR</sequence>
<evidence type="ECO:0000259" key="1">
    <source>
        <dbReference type="Pfam" id="PF12680"/>
    </source>
</evidence>
<protein>
    <submittedName>
        <fullName evidence="2">SnoaL-like domain-containing protein</fullName>
    </submittedName>
</protein>
<gene>
    <name evidence="2" type="ORF">SAMN05216266_111104</name>
</gene>
<dbReference type="SUPFAM" id="SSF54427">
    <property type="entry name" value="NTF2-like"/>
    <property type="match status" value="1"/>
</dbReference>
<dbReference type="EMBL" id="FOKG01000011">
    <property type="protein sequence ID" value="SFB43509.1"/>
    <property type="molecule type" value="Genomic_DNA"/>
</dbReference>
<proteinExistence type="predicted"/>
<dbReference type="InterPro" id="IPR037401">
    <property type="entry name" value="SnoaL-like"/>
</dbReference>
<dbReference type="Proteomes" id="UP000243799">
    <property type="component" value="Unassembled WGS sequence"/>
</dbReference>
<accession>A0A1I1AZH9</accession>
<evidence type="ECO:0000313" key="2">
    <source>
        <dbReference type="EMBL" id="SFB43509.1"/>
    </source>
</evidence>
<dbReference type="AlphaFoldDB" id="A0A1I1AZH9"/>
<organism evidence="2 3">
    <name type="scientific">Amycolatopsis marina</name>
    <dbReference type="NCBI Taxonomy" id="490629"/>
    <lineage>
        <taxon>Bacteria</taxon>
        <taxon>Bacillati</taxon>
        <taxon>Actinomycetota</taxon>
        <taxon>Actinomycetes</taxon>
        <taxon>Pseudonocardiales</taxon>
        <taxon>Pseudonocardiaceae</taxon>
        <taxon>Amycolatopsis</taxon>
    </lineage>
</organism>
<keyword evidence="3" id="KW-1185">Reference proteome</keyword>
<feature type="domain" description="SnoaL-like" evidence="1">
    <location>
        <begin position="15"/>
        <end position="115"/>
    </location>
</feature>